<keyword evidence="1" id="KW-0732">Signal</keyword>
<dbReference type="Proteomes" id="UP000011081">
    <property type="component" value="Unassembled WGS sequence"/>
</dbReference>
<name>L2GTG9_VAVCU</name>
<protein>
    <submittedName>
        <fullName evidence="2">Uncharacterized protein</fullName>
    </submittedName>
</protein>
<dbReference type="AlphaFoldDB" id="L2GTG9"/>
<sequence length="212" mass="24629">MSILHLILFLQLIVSGSRKSLKHKTSKFIKMVQYIHNNVQSSIKNCACSTSLHDDRVQGLLHILHANNPFYIQRPIVASILKPEMASYMSTINSDQNFRNIFRVGLNVYAESFCLVLPMMKNALMFGANFDQVCRVGKNGYFIDELVNEIQTQCTNIKEHSSRWDLAKILRYYNTMKRCYNELFTVMNCYIAFLNANKDVLKDHILEYHAYV</sequence>
<feature type="signal peptide" evidence="1">
    <location>
        <begin position="1"/>
        <end position="16"/>
    </location>
</feature>
<organism evidence="2 3">
    <name type="scientific">Vavraia culicis (isolate floridensis)</name>
    <name type="common">Microsporidian parasite</name>
    <dbReference type="NCBI Taxonomy" id="948595"/>
    <lineage>
        <taxon>Eukaryota</taxon>
        <taxon>Fungi</taxon>
        <taxon>Fungi incertae sedis</taxon>
        <taxon>Microsporidia</taxon>
        <taxon>Pleistophoridae</taxon>
        <taxon>Vavraia</taxon>
    </lineage>
</organism>
<feature type="chain" id="PRO_5003960164" evidence="1">
    <location>
        <begin position="17"/>
        <end position="212"/>
    </location>
</feature>
<gene>
    <name evidence="2" type="ORF">VCUG_01602</name>
</gene>
<evidence type="ECO:0000313" key="3">
    <source>
        <dbReference type="Proteomes" id="UP000011081"/>
    </source>
</evidence>
<dbReference type="VEuPathDB" id="MicrosporidiaDB:VCUG_01602"/>
<reference evidence="3" key="1">
    <citation type="submission" date="2011-03" db="EMBL/GenBank/DDBJ databases">
        <title>The genome sequence of Vavraia culicis strain floridensis.</title>
        <authorList>
            <consortium name="The Broad Institute Genome Sequencing Platform"/>
            <person name="Cuomo C."/>
            <person name="Becnel J."/>
            <person name="Sanscrainte N."/>
            <person name="Young S.K."/>
            <person name="Zeng Q."/>
            <person name="Gargeya S."/>
            <person name="Fitzgerald M."/>
            <person name="Haas B."/>
            <person name="Abouelleil A."/>
            <person name="Alvarado L."/>
            <person name="Arachchi H.M."/>
            <person name="Berlin A."/>
            <person name="Chapman S.B."/>
            <person name="Gearin G."/>
            <person name="Goldberg J."/>
            <person name="Griggs A."/>
            <person name="Gujja S."/>
            <person name="Hansen M."/>
            <person name="Heiman D."/>
            <person name="Howarth C."/>
            <person name="Larimer J."/>
            <person name="Lui A."/>
            <person name="MacDonald P.J.P."/>
            <person name="McCowen C."/>
            <person name="Montmayeur A."/>
            <person name="Murphy C."/>
            <person name="Neiman D."/>
            <person name="Pearson M."/>
            <person name="Priest M."/>
            <person name="Roberts A."/>
            <person name="Saif S."/>
            <person name="Shea T."/>
            <person name="Sisk P."/>
            <person name="Stolte C."/>
            <person name="Sykes S."/>
            <person name="Wortman J."/>
            <person name="Nusbaum C."/>
            <person name="Birren B."/>
        </authorList>
    </citation>
    <scope>NUCLEOTIDE SEQUENCE [LARGE SCALE GENOMIC DNA]</scope>
    <source>
        <strain evidence="3">floridensis</strain>
    </source>
</reference>
<keyword evidence="3" id="KW-1185">Reference proteome</keyword>
<accession>L2GTG9</accession>
<dbReference type="EMBL" id="GL877429">
    <property type="protein sequence ID" value="ELA46904.1"/>
    <property type="molecule type" value="Genomic_DNA"/>
</dbReference>
<dbReference type="HOGENOM" id="CLU_1300522_0_0_1"/>
<evidence type="ECO:0000256" key="1">
    <source>
        <dbReference type="SAM" id="SignalP"/>
    </source>
</evidence>
<proteinExistence type="predicted"/>
<dbReference type="InParanoid" id="L2GTG9"/>
<dbReference type="RefSeq" id="XP_008074620.1">
    <property type="nucleotide sequence ID" value="XM_008076429.1"/>
</dbReference>
<evidence type="ECO:0000313" key="2">
    <source>
        <dbReference type="EMBL" id="ELA46904.1"/>
    </source>
</evidence>
<dbReference type="GeneID" id="19879478"/>